<dbReference type="InterPro" id="IPR035899">
    <property type="entry name" value="DBL_dom_sf"/>
</dbReference>
<dbReference type="InterPro" id="IPR001331">
    <property type="entry name" value="GDS_CDC24_CS"/>
</dbReference>
<evidence type="ECO:0000313" key="2">
    <source>
        <dbReference type="EMBL" id="VVC86654.1"/>
    </source>
</evidence>
<dbReference type="PROSITE" id="PS00741">
    <property type="entry name" value="DH_1"/>
    <property type="match status" value="1"/>
</dbReference>
<name>A0A5E4PL22_9NEOP</name>
<dbReference type="InterPro" id="IPR000219">
    <property type="entry name" value="DH_dom"/>
</dbReference>
<protein>
    <recommendedName>
        <fullName evidence="1">DH domain-containing protein</fullName>
    </recommendedName>
</protein>
<dbReference type="Pfam" id="PF00621">
    <property type="entry name" value="RhoGEF"/>
    <property type="match status" value="1"/>
</dbReference>
<feature type="domain" description="DH" evidence="1">
    <location>
        <begin position="41"/>
        <end position="226"/>
    </location>
</feature>
<dbReference type="PROSITE" id="PS50010">
    <property type="entry name" value="DH_2"/>
    <property type="match status" value="1"/>
</dbReference>
<feature type="non-terminal residue" evidence="2">
    <location>
        <position position="486"/>
    </location>
</feature>
<dbReference type="GO" id="GO:0035556">
    <property type="term" value="P:intracellular signal transduction"/>
    <property type="evidence" value="ECO:0007669"/>
    <property type="project" value="InterPro"/>
</dbReference>
<organism evidence="2 3">
    <name type="scientific">Leptidea sinapis</name>
    <dbReference type="NCBI Taxonomy" id="189913"/>
    <lineage>
        <taxon>Eukaryota</taxon>
        <taxon>Metazoa</taxon>
        <taxon>Ecdysozoa</taxon>
        <taxon>Arthropoda</taxon>
        <taxon>Hexapoda</taxon>
        <taxon>Insecta</taxon>
        <taxon>Pterygota</taxon>
        <taxon>Neoptera</taxon>
        <taxon>Endopterygota</taxon>
        <taxon>Lepidoptera</taxon>
        <taxon>Glossata</taxon>
        <taxon>Ditrysia</taxon>
        <taxon>Papilionoidea</taxon>
        <taxon>Pieridae</taxon>
        <taxon>Dismorphiinae</taxon>
        <taxon>Leptidea</taxon>
    </lineage>
</organism>
<dbReference type="GO" id="GO:0005085">
    <property type="term" value="F:guanyl-nucleotide exchange factor activity"/>
    <property type="evidence" value="ECO:0007669"/>
    <property type="project" value="InterPro"/>
</dbReference>
<sequence>MKSLDLQLFCDAIVVAMNRPDKSCNSSCDSSNNAEAERLTMHRCIVTSIIESETVYVECLYVMEKYMNAIKATLSTSQPVITEEEFGTIFYKISELHELHKNFLEGLKSAVASWEEPLCVGVYFKKMAENINIYGAFLHNYGRATDAVRRRCSSSQRFADLTKQIACRGQPVSLDDLLHKPVARVQKNALVLHDLIKYTPASHPDHAMLTEALNMTQHFLDEFNIIQTKSMFPNSDRAQRRLVKNSFIVELSDGHRKLRHLFLFNDVIACAKYKWFIALPDIVVVEEDGSAVEREASPANIVALKSQACTILMSLQKIRLGNRGTAEKQRKKLAELESQLMLASPNLVFRIAARAPASTALQRQHVFFLSSDAVSMLELQGWVTACRSYLQTDMGSYLLRGGCDDSLLLGDLQLHVGGITTPLLHSGRGGFLRPLFPKSKVEVSVSECAAEMERELYDRSGGVTELATAVVRGRGATGTAREVYTQ</sequence>
<dbReference type="InterPro" id="IPR037769">
    <property type="entry name" value="Abr/Bcr"/>
</dbReference>
<evidence type="ECO:0000259" key="1">
    <source>
        <dbReference type="PROSITE" id="PS50010"/>
    </source>
</evidence>
<keyword evidence="3" id="KW-1185">Reference proteome</keyword>
<gene>
    <name evidence="2" type="ORF">LSINAPIS_LOCUS435</name>
</gene>
<dbReference type="SUPFAM" id="SSF50729">
    <property type="entry name" value="PH domain-like"/>
    <property type="match status" value="1"/>
</dbReference>
<accession>A0A5E4PL22</accession>
<dbReference type="CDD" id="cd00160">
    <property type="entry name" value="RhoGEF"/>
    <property type="match status" value="1"/>
</dbReference>
<proteinExistence type="predicted"/>
<dbReference type="EMBL" id="FZQP02000005">
    <property type="protein sequence ID" value="VVC86654.1"/>
    <property type="molecule type" value="Genomic_DNA"/>
</dbReference>
<dbReference type="SMART" id="SM00325">
    <property type="entry name" value="RhoGEF"/>
    <property type="match status" value="1"/>
</dbReference>
<dbReference type="PANTHER" id="PTHR23182">
    <property type="entry name" value="BREAKPOINT CLUSTER REGION PROTEIN BCR"/>
    <property type="match status" value="1"/>
</dbReference>
<dbReference type="GO" id="GO:0016020">
    <property type="term" value="C:membrane"/>
    <property type="evidence" value="ECO:0007669"/>
    <property type="project" value="TreeGrafter"/>
</dbReference>
<dbReference type="Proteomes" id="UP000324832">
    <property type="component" value="Unassembled WGS sequence"/>
</dbReference>
<dbReference type="SUPFAM" id="SSF48065">
    <property type="entry name" value="DBL homology domain (DH-domain)"/>
    <property type="match status" value="1"/>
</dbReference>
<dbReference type="PANTHER" id="PTHR23182:SF1">
    <property type="entry name" value="RHO GTPASE ACTIVATING PROTEIN AT 1A, ISOFORM E"/>
    <property type="match status" value="1"/>
</dbReference>
<dbReference type="GO" id="GO:0005096">
    <property type="term" value="F:GTPase activator activity"/>
    <property type="evidence" value="ECO:0007669"/>
    <property type="project" value="InterPro"/>
</dbReference>
<dbReference type="Gene3D" id="1.20.900.10">
    <property type="entry name" value="Dbl homology (DH) domain"/>
    <property type="match status" value="1"/>
</dbReference>
<reference evidence="2 3" key="1">
    <citation type="submission" date="2017-07" db="EMBL/GenBank/DDBJ databases">
        <authorList>
            <person name="Talla V."/>
            <person name="Backstrom N."/>
        </authorList>
    </citation>
    <scope>NUCLEOTIDE SEQUENCE [LARGE SCALE GENOMIC DNA]</scope>
</reference>
<dbReference type="AlphaFoldDB" id="A0A5E4PL22"/>
<evidence type="ECO:0000313" key="3">
    <source>
        <dbReference type="Proteomes" id="UP000324832"/>
    </source>
</evidence>